<evidence type="ECO:0000256" key="5">
    <source>
        <dbReference type="RuleBase" id="RU367022"/>
    </source>
</evidence>
<accession>F7BR50</accession>
<keyword evidence="5" id="KW-0186">Copper</keyword>
<keyword evidence="5" id="KW-0187">Copper transport</keyword>
<dbReference type="PANTHER" id="PTHR12483:SF8">
    <property type="entry name" value="PROTEIN SLC31A2"/>
    <property type="match status" value="1"/>
</dbReference>
<dbReference type="GO" id="GO:0005375">
    <property type="term" value="F:copper ion transmembrane transporter activity"/>
    <property type="evidence" value="ECO:0007669"/>
    <property type="project" value="UniProtKB-UniRule"/>
</dbReference>
<feature type="transmembrane region" description="Helical" evidence="5">
    <location>
        <begin position="25"/>
        <end position="48"/>
    </location>
</feature>
<evidence type="ECO:0000256" key="1">
    <source>
        <dbReference type="ARBA" id="ARBA00004107"/>
    </source>
</evidence>
<evidence type="ECO:0000256" key="4">
    <source>
        <dbReference type="ARBA" id="ARBA00023136"/>
    </source>
</evidence>
<evidence type="ECO:0000256" key="3">
    <source>
        <dbReference type="ARBA" id="ARBA00022989"/>
    </source>
</evidence>
<keyword evidence="5" id="KW-0406">Ion transport</keyword>
<dbReference type="Bgee" id="ENSXETG00000025574">
    <property type="expression patterns" value="Expressed in early embryo and 16 other cell types or tissues"/>
</dbReference>
<dbReference type="HOGENOM" id="CLU_079690_2_1_1"/>
<dbReference type="ExpressionAtlas" id="F7BR50">
    <property type="expression patterns" value="differential"/>
</dbReference>
<dbReference type="AlphaFoldDB" id="F7BR50"/>
<keyword evidence="4 5" id="KW-0472">Membrane</keyword>
<evidence type="ECO:0000256" key="2">
    <source>
        <dbReference type="ARBA" id="ARBA00022692"/>
    </source>
</evidence>
<dbReference type="FunCoup" id="F7BR50">
    <property type="interactions" value="145"/>
</dbReference>
<dbReference type="eggNOG" id="KOG3386">
    <property type="taxonomic scope" value="Eukaryota"/>
</dbReference>
<comment type="subcellular location">
    <subcellularLocation>
        <location evidence="1">Late endosome membrane</location>
        <topology evidence="1">Multi-pass membrane protein</topology>
    </subcellularLocation>
    <subcellularLocation>
        <location evidence="5">Membrane</location>
        <topology evidence="5">Multi-pass membrane protein</topology>
    </subcellularLocation>
</comment>
<dbReference type="Ensembl" id="ENSXETT00000054430">
    <property type="protein sequence ID" value="ENSXETP00000054430"/>
    <property type="gene ID" value="ENSXETG00000025574"/>
</dbReference>
<dbReference type="GO" id="GO:0031902">
    <property type="term" value="C:late endosome membrane"/>
    <property type="evidence" value="ECO:0007669"/>
    <property type="project" value="UniProtKB-SubCell"/>
</dbReference>
<proteinExistence type="inferred from homology"/>
<organism evidence="6">
    <name type="scientific">Xenopus tropicalis</name>
    <name type="common">Western clawed frog</name>
    <name type="synonym">Silurana tropicalis</name>
    <dbReference type="NCBI Taxonomy" id="8364"/>
    <lineage>
        <taxon>Eukaryota</taxon>
        <taxon>Metazoa</taxon>
        <taxon>Chordata</taxon>
        <taxon>Craniata</taxon>
        <taxon>Vertebrata</taxon>
        <taxon>Euteleostomi</taxon>
        <taxon>Amphibia</taxon>
        <taxon>Batrachia</taxon>
        <taxon>Anura</taxon>
        <taxon>Pipoidea</taxon>
        <taxon>Pipidae</taxon>
        <taxon>Xenopodinae</taxon>
        <taxon>Xenopus</taxon>
        <taxon>Silurana</taxon>
    </lineage>
</organism>
<gene>
    <name evidence="6" type="primary">slc31a2</name>
</gene>
<comment type="similarity">
    <text evidence="5">Belongs to the copper transporter (Ctr) (TC 1.A.56) family. SLC31A subfamily.</text>
</comment>
<dbReference type="InParanoid" id="F7BR50"/>
<reference evidence="6" key="1">
    <citation type="journal article" date="2010" name="Science">
        <title>The genome of the Western clawed frog Xenopus tropicalis.</title>
        <authorList>
            <person name="Hellsten U."/>
            <person name="Harland R.M."/>
            <person name="Gilchrist M.J."/>
            <person name="Hendrix D."/>
            <person name="Jurka J."/>
            <person name="Kapitonov V."/>
            <person name="Ovcharenko I."/>
            <person name="Putnam N.H."/>
            <person name="Shu S."/>
            <person name="Taher L."/>
            <person name="Blitz I.L."/>
            <person name="Blumberg B."/>
            <person name="Dichmann D.S."/>
            <person name="Dubchak I."/>
            <person name="Amaya E."/>
            <person name="Detter J.C."/>
            <person name="Fletcher R."/>
            <person name="Gerhard D.S."/>
            <person name="Goodstein D."/>
            <person name="Graves T."/>
            <person name="Grigoriev I.V."/>
            <person name="Grimwood J."/>
            <person name="Kawashima T."/>
            <person name="Lindquist E."/>
            <person name="Lucas S.M."/>
            <person name="Mead P.E."/>
            <person name="Mitros T."/>
            <person name="Ogino H."/>
            <person name="Ohta Y."/>
            <person name="Poliakov A.V."/>
            <person name="Pollet N."/>
            <person name="Robert J."/>
            <person name="Salamov A."/>
            <person name="Sater A.K."/>
            <person name="Schmutz J."/>
            <person name="Terry A."/>
            <person name="Vize P.D."/>
            <person name="Warren W.C."/>
            <person name="Wells D."/>
            <person name="Wills A."/>
            <person name="Wilson R.K."/>
            <person name="Zimmerman L.B."/>
            <person name="Zorn A.M."/>
            <person name="Grainger R."/>
            <person name="Grammer T."/>
            <person name="Khokha M.K."/>
            <person name="Richardson P.M."/>
            <person name="Rokhsar D.S."/>
        </authorList>
    </citation>
    <scope>NUCLEOTIDE SEQUENCE [LARGE SCALE GENOMIC DNA]</scope>
    <source>
        <strain evidence="6">Nigerian</strain>
    </source>
</reference>
<dbReference type="Pfam" id="PF04145">
    <property type="entry name" value="Ctr"/>
    <property type="match status" value="1"/>
</dbReference>
<feature type="transmembrane region" description="Helical" evidence="5">
    <location>
        <begin position="123"/>
        <end position="145"/>
    </location>
</feature>
<dbReference type="Xenbase" id="XB-GENE-5805083">
    <property type="gene designation" value="slc31a2"/>
</dbReference>
<feature type="transmembrane region" description="Helical" evidence="5">
    <location>
        <begin position="151"/>
        <end position="174"/>
    </location>
</feature>
<dbReference type="InterPro" id="IPR007274">
    <property type="entry name" value="Cop_transporter"/>
</dbReference>
<evidence type="ECO:0000313" key="6">
    <source>
        <dbReference type="Ensembl" id="ENSXETP00000054430"/>
    </source>
</evidence>
<keyword evidence="5" id="KW-0813">Transport</keyword>
<accession>F7BRD5</accession>
<keyword evidence="3 5" id="KW-1133">Transmembrane helix</keyword>
<protein>
    <recommendedName>
        <fullName evidence="5">Copper transport protein</fullName>
    </recommendedName>
</protein>
<dbReference type="PANTHER" id="PTHR12483">
    <property type="entry name" value="SOLUTE CARRIER FAMILY 31 COPPER TRANSPORTERS"/>
    <property type="match status" value="1"/>
</dbReference>
<name>F7BR50_XENTR</name>
<reference evidence="6" key="2">
    <citation type="submission" date="2011-06" db="UniProtKB">
        <authorList>
            <consortium name="Ensembl"/>
        </authorList>
    </citation>
    <scope>IDENTIFICATION</scope>
</reference>
<dbReference type="GeneTree" id="ENSGT00940000159996"/>
<keyword evidence="2 5" id="KW-0812">Transmembrane</keyword>
<sequence>MLNSPLTFVWMYFVFSENVTLLFDFWTVQTLAGLILSCVVVLLLTVLYEVSKVWKSNLLGQALQTFPIRSTHEPTPSSTPDPEASSSIVCDPLLPSASLSHQHVERLPPVIVERTQPSSNSRWWFLHSFLSLLHMSQVVLGYMLMLCVMSYNAAIFIAVVLGSGLGYFLAFPLLSKYPKPHIM</sequence>